<sequence length="57" mass="7050">MNKVLIYIFFVWEFFLYLVFLGEVFIYNLFVSFFFILCWLFFGIFFDRDGDIYSNGL</sequence>
<proteinExistence type="predicted"/>
<organism evidence="1 2">
    <name type="scientific">Meloidogyne enterolobii</name>
    <name type="common">Root-knot nematode worm</name>
    <name type="synonym">Meloidogyne mayaguensis</name>
    <dbReference type="NCBI Taxonomy" id="390850"/>
    <lineage>
        <taxon>Eukaryota</taxon>
        <taxon>Metazoa</taxon>
        <taxon>Ecdysozoa</taxon>
        <taxon>Nematoda</taxon>
        <taxon>Chromadorea</taxon>
        <taxon>Rhabditida</taxon>
        <taxon>Tylenchina</taxon>
        <taxon>Tylenchomorpha</taxon>
        <taxon>Tylenchoidea</taxon>
        <taxon>Meloidogynidae</taxon>
        <taxon>Meloidogyninae</taxon>
        <taxon>Meloidogyne</taxon>
    </lineage>
</organism>
<dbReference type="EMBL" id="CAVMJV010000006">
    <property type="protein sequence ID" value="CAK5032953.1"/>
    <property type="molecule type" value="Genomic_DNA"/>
</dbReference>
<reference evidence="1" key="1">
    <citation type="submission" date="2023-11" db="EMBL/GenBank/DDBJ databases">
        <authorList>
            <person name="Poullet M."/>
        </authorList>
    </citation>
    <scope>NUCLEOTIDE SEQUENCE</scope>
    <source>
        <strain evidence="1">E1834</strain>
    </source>
</reference>
<comment type="caution">
    <text evidence="1">The sequence shown here is derived from an EMBL/GenBank/DDBJ whole genome shotgun (WGS) entry which is preliminary data.</text>
</comment>
<name>A0ACB0Y6T0_MELEN</name>
<evidence type="ECO:0000313" key="1">
    <source>
        <dbReference type="EMBL" id="CAK5032953.1"/>
    </source>
</evidence>
<protein>
    <submittedName>
        <fullName evidence="1">Uncharacterized protein</fullName>
    </submittedName>
</protein>
<keyword evidence="2" id="KW-1185">Reference proteome</keyword>
<dbReference type="Proteomes" id="UP001497535">
    <property type="component" value="Unassembled WGS sequence"/>
</dbReference>
<accession>A0ACB0Y6T0</accession>
<evidence type="ECO:0000313" key="2">
    <source>
        <dbReference type="Proteomes" id="UP001497535"/>
    </source>
</evidence>
<gene>
    <name evidence="1" type="ORF">MENTE1834_LOCUS8014</name>
</gene>